<gene>
    <name evidence="3" type="ORF">SAY87_003513</name>
</gene>
<dbReference type="AlphaFoldDB" id="A0AAN7KL19"/>
<keyword evidence="2" id="KW-0472">Membrane</keyword>
<evidence type="ECO:0000313" key="3">
    <source>
        <dbReference type="EMBL" id="KAK4768372.1"/>
    </source>
</evidence>
<feature type="coiled-coil region" evidence="1">
    <location>
        <begin position="37"/>
        <end position="92"/>
    </location>
</feature>
<accession>A0AAN7KL19</accession>
<reference evidence="3 4" key="1">
    <citation type="journal article" date="2023" name="Hortic Res">
        <title>Pangenome of water caltrop reveals structural variations and asymmetric subgenome divergence after allopolyploidization.</title>
        <authorList>
            <person name="Zhang X."/>
            <person name="Chen Y."/>
            <person name="Wang L."/>
            <person name="Yuan Y."/>
            <person name="Fang M."/>
            <person name="Shi L."/>
            <person name="Lu R."/>
            <person name="Comes H.P."/>
            <person name="Ma Y."/>
            <person name="Chen Y."/>
            <person name="Huang G."/>
            <person name="Zhou Y."/>
            <person name="Zheng Z."/>
            <person name="Qiu Y."/>
        </authorList>
    </citation>
    <scope>NUCLEOTIDE SEQUENCE [LARGE SCALE GENOMIC DNA]</scope>
    <source>
        <tissue evidence="3">Roots</tissue>
    </source>
</reference>
<name>A0AAN7KL19_9MYRT</name>
<protein>
    <submittedName>
        <fullName evidence="3">Uncharacterized protein</fullName>
    </submittedName>
</protein>
<organism evidence="3 4">
    <name type="scientific">Trapa incisa</name>
    <dbReference type="NCBI Taxonomy" id="236973"/>
    <lineage>
        <taxon>Eukaryota</taxon>
        <taxon>Viridiplantae</taxon>
        <taxon>Streptophyta</taxon>
        <taxon>Embryophyta</taxon>
        <taxon>Tracheophyta</taxon>
        <taxon>Spermatophyta</taxon>
        <taxon>Magnoliopsida</taxon>
        <taxon>eudicotyledons</taxon>
        <taxon>Gunneridae</taxon>
        <taxon>Pentapetalae</taxon>
        <taxon>rosids</taxon>
        <taxon>malvids</taxon>
        <taxon>Myrtales</taxon>
        <taxon>Lythraceae</taxon>
        <taxon>Trapa</taxon>
    </lineage>
</organism>
<evidence type="ECO:0000313" key="4">
    <source>
        <dbReference type="Proteomes" id="UP001345219"/>
    </source>
</evidence>
<dbReference type="Proteomes" id="UP001345219">
    <property type="component" value="Chromosome 3"/>
</dbReference>
<feature type="transmembrane region" description="Helical" evidence="2">
    <location>
        <begin position="6"/>
        <end position="24"/>
    </location>
</feature>
<evidence type="ECO:0000256" key="2">
    <source>
        <dbReference type="SAM" id="Phobius"/>
    </source>
</evidence>
<keyword evidence="1" id="KW-0175">Coiled coil</keyword>
<dbReference type="EMBL" id="JAXIOK010000006">
    <property type="protein sequence ID" value="KAK4768372.1"/>
    <property type="molecule type" value="Genomic_DNA"/>
</dbReference>
<comment type="caution">
    <text evidence="3">The sequence shown here is derived from an EMBL/GenBank/DDBJ whole genome shotgun (WGS) entry which is preliminary data.</text>
</comment>
<keyword evidence="2" id="KW-0812">Transmembrane</keyword>
<evidence type="ECO:0000256" key="1">
    <source>
        <dbReference type="SAM" id="Coils"/>
    </source>
</evidence>
<proteinExistence type="predicted"/>
<keyword evidence="2" id="KW-1133">Transmembrane helix</keyword>
<keyword evidence="4" id="KW-1185">Reference proteome</keyword>
<sequence length="114" mass="13185">MDCGRLVFAVIGFSASFFLFVPSLRRWQRLQIGAEKLRLVSDALNRAEERVTRFQERHDQILGQICAFYLTNQDLEEALAGARRSMEEALEFAGKLRKMQIRILSSFPDEVDVF</sequence>